<organism evidence="2 3">
    <name type="scientific">Acinetobacter proteolyticus</name>
    <dbReference type="NCBI Taxonomy" id="1776741"/>
    <lineage>
        <taxon>Bacteria</taxon>
        <taxon>Pseudomonadati</taxon>
        <taxon>Pseudomonadota</taxon>
        <taxon>Gammaproteobacteria</taxon>
        <taxon>Moraxellales</taxon>
        <taxon>Moraxellaceae</taxon>
        <taxon>Acinetobacter</taxon>
    </lineage>
</organism>
<reference evidence="2 3" key="1">
    <citation type="submission" date="2019-10" db="EMBL/GenBank/DDBJ databases">
        <authorList>
            <person name="Karimi E."/>
        </authorList>
    </citation>
    <scope>NUCLEOTIDE SEQUENCE [LARGE SCALE GENOMIC DNA]</scope>
    <source>
        <strain evidence="2">Acinetobacter sp. 8BE</strain>
    </source>
</reference>
<protein>
    <submittedName>
        <fullName evidence="2">Uncharacterized protein</fullName>
    </submittedName>
</protein>
<evidence type="ECO:0000313" key="2">
    <source>
        <dbReference type="EMBL" id="VXA56154.1"/>
    </source>
</evidence>
<sequence length="44" mass="4838">MTVLASVCKDYSLCSDAKNEKNTPPFSFSDSAQSSKLFCSSTRR</sequence>
<feature type="region of interest" description="Disordered" evidence="1">
    <location>
        <begin position="17"/>
        <end position="44"/>
    </location>
</feature>
<name>A0A653K5L4_9GAMM</name>
<feature type="compositionally biased region" description="Polar residues" evidence="1">
    <location>
        <begin position="22"/>
        <end position="44"/>
    </location>
</feature>
<proteinExistence type="predicted"/>
<evidence type="ECO:0000256" key="1">
    <source>
        <dbReference type="SAM" id="MobiDB-lite"/>
    </source>
</evidence>
<accession>A0A653K5L4</accession>
<gene>
    <name evidence="2" type="ORF">ACI8B_280078</name>
</gene>
<dbReference type="EMBL" id="CABWKZ010000021">
    <property type="protein sequence ID" value="VXA56154.1"/>
    <property type="molecule type" value="Genomic_DNA"/>
</dbReference>
<dbReference type="AlphaFoldDB" id="A0A653K5L4"/>
<evidence type="ECO:0000313" key="3">
    <source>
        <dbReference type="Proteomes" id="UP000430404"/>
    </source>
</evidence>
<dbReference type="Proteomes" id="UP000430404">
    <property type="component" value="Unassembled WGS sequence"/>
</dbReference>